<proteinExistence type="predicted"/>
<name>A0A0F9FZN0_9ZZZZ</name>
<evidence type="ECO:0000313" key="1">
    <source>
        <dbReference type="EMBL" id="KKL56617.1"/>
    </source>
</evidence>
<comment type="caution">
    <text evidence="1">The sequence shown here is derived from an EMBL/GenBank/DDBJ whole genome shotgun (WGS) entry which is preliminary data.</text>
</comment>
<dbReference type="AlphaFoldDB" id="A0A0F9FZN0"/>
<organism evidence="1">
    <name type="scientific">marine sediment metagenome</name>
    <dbReference type="NCBI Taxonomy" id="412755"/>
    <lineage>
        <taxon>unclassified sequences</taxon>
        <taxon>metagenomes</taxon>
        <taxon>ecological metagenomes</taxon>
    </lineage>
</organism>
<accession>A0A0F9FZN0</accession>
<reference evidence="1" key="1">
    <citation type="journal article" date="2015" name="Nature">
        <title>Complex archaea that bridge the gap between prokaryotes and eukaryotes.</title>
        <authorList>
            <person name="Spang A."/>
            <person name="Saw J.H."/>
            <person name="Jorgensen S.L."/>
            <person name="Zaremba-Niedzwiedzka K."/>
            <person name="Martijn J."/>
            <person name="Lind A.E."/>
            <person name="van Eijk R."/>
            <person name="Schleper C."/>
            <person name="Guy L."/>
            <person name="Ettema T.J."/>
        </authorList>
    </citation>
    <scope>NUCLEOTIDE SEQUENCE</scope>
</reference>
<sequence>MKKLTDAHVEKFRRIKKRSDIGISYVSGFDVKFLLELIEYLTANVLGKKPNESP</sequence>
<gene>
    <name evidence="1" type="ORF">LCGC14_2243620</name>
</gene>
<protein>
    <submittedName>
        <fullName evidence="1">Uncharacterized protein</fullName>
    </submittedName>
</protein>
<dbReference type="EMBL" id="LAZR01030432">
    <property type="protein sequence ID" value="KKL56617.1"/>
    <property type="molecule type" value="Genomic_DNA"/>
</dbReference>